<keyword evidence="9 11" id="KW-0739">Sodium transport</keyword>
<dbReference type="OrthoDB" id="6021021at2759"/>
<dbReference type="InterPro" id="IPR001873">
    <property type="entry name" value="ENaC"/>
</dbReference>
<comment type="similarity">
    <text evidence="11">Belongs to the amiloride-sensitive sodium channel (TC 1.A.6) family.</text>
</comment>
<proteinExistence type="inferred from homology"/>
<dbReference type="Gene3D" id="1.10.287.770">
    <property type="entry name" value="YojJ-like"/>
    <property type="match status" value="1"/>
</dbReference>
<evidence type="ECO:0000256" key="11">
    <source>
        <dbReference type="RuleBase" id="RU000679"/>
    </source>
</evidence>
<evidence type="ECO:0000256" key="10">
    <source>
        <dbReference type="ARBA" id="ARBA00023303"/>
    </source>
</evidence>
<evidence type="ECO:0000256" key="7">
    <source>
        <dbReference type="ARBA" id="ARBA00023065"/>
    </source>
</evidence>
<evidence type="ECO:0000256" key="1">
    <source>
        <dbReference type="ARBA" id="ARBA00004141"/>
    </source>
</evidence>
<feature type="transmembrane region" description="Helical" evidence="12">
    <location>
        <begin position="418"/>
        <end position="444"/>
    </location>
</feature>
<protein>
    <submittedName>
        <fullName evidence="13">Uncharacterized protein</fullName>
    </submittedName>
</protein>
<dbReference type="AlphaFoldDB" id="A0A7M6DP91"/>
<evidence type="ECO:0000313" key="13">
    <source>
        <dbReference type="EnsemblMetazoa" id="CLYHEMP019756.1"/>
    </source>
</evidence>
<feature type="transmembrane region" description="Helical" evidence="12">
    <location>
        <begin position="49"/>
        <end position="70"/>
    </location>
</feature>
<name>A0A7M6DP91_9CNID</name>
<keyword evidence="7 11" id="KW-0406">Ion transport</keyword>
<evidence type="ECO:0000256" key="3">
    <source>
        <dbReference type="ARBA" id="ARBA00022461"/>
    </source>
</evidence>
<keyword evidence="3 11" id="KW-0894">Sodium channel</keyword>
<keyword evidence="6" id="KW-0915">Sodium</keyword>
<organism evidence="13 14">
    <name type="scientific">Clytia hemisphaerica</name>
    <dbReference type="NCBI Taxonomy" id="252671"/>
    <lineage>
        <taxon>Eukaryota</taxon>
        <taxon>Metazoa</taxon>
        <taxon>Cnidaria</taxon>
        <taxon>Hydrozoa</taxon>
        <taxon>Hydroidolina</taxon>
        <taxon>Leptothecata</taxon>
        <taxon>Obeliida</taxon>
        <taxon>Clytiidae</taxon>
        <taxon>Clytia</taxon>
    </lineage>
</organism>
<dbReference type="GO" id="GO:0015280">
    <property type="term" value="F:ligand-gated sodium channel activity"/>
    <property type="evidence" value="ECO:0007669"/>
    <property type="project" value="TreeGrafter"/>
</dbReference>
<dbReference type="PRINTS" id="PR01078">
    <property type="entry name" value="AMINACHANNEL"/>
</dbReference>
<evidence type="ECO:0000256" key="12">
    <source>
        <dbReference type="SAM" id="Phobius"/>
    </source>
</evidence>
<keyword evidence="4 11" id="KW-0812">Transmembrane</keyword>
<evidence type="ECO:0000256" key="9">
    <source>
        <dbReference type="ARBA" id="ARBA00023201"/>
    </source>
</evidence>
<keyword evidence="8 12" id="KW-0472">Membrane</keyword>
<reference evidence="13" key="1">
    <citation type="submission" date="2021-01" db="UniProtKB">
        <authorList>
            <consortium name="EnsemblMetazoa"/>
        </authorList>
    </citation>
    <scope>IDENTIFICATION</scope>
</reference>
<comment type="subcellular location">
    <subcellularLocation>
        <location evidence="1">Membrane</location>
        <topology evidence="1">Multi-pass membrane protein</topology>
    </subcellularLocation>
</comment>
<sequence>KESESKTEKERSKEKKEGTYTTKVEEYSSSFTIHGLSRSIHTNSRLERIFWALTLSLAIVVACLLVQTLINKFWRQDVYVKSETRVTKNNTFPAVTFCLRPIAQFFKKYEFCELRANDALPGKFHPSLKSCNTKAAWWETLFHFENMLEFSYVPGQIEIDAVPARNFNIMCPRSSVSSMCVQDYLDEKYFRTLNGSWDCIQWNYNGDFSNSQNRIDLQLTVDSFHEAITSVVAYVHDHQESPIPSDRFVRFERFSNTEIQIKKSIRKKIKRESPNNCENQYYNNPKNIFPGKYSVEACIETNTCLEALKKCGEVIDFCRSFIPHPLLERHWVANQSLVDVHDCLYEGYRKGLFDADGEICPPPCDRTFFSTSMSATRRIPPTSAVVSLLFTERNVYETQTETVLYTWEDVLAGVGGMIGLFCGFSILSFAELIIYAGLKMLLFFRKDKQKRRRDYEMNDAIPGSAVNQTVNQ</sequence>
<keyword evidence="5 12" id="KW-1133">Transmembrane helix</keyword>
<keyword evidence="2 11" id="KW-0813">Transport</keyword>
<evidence type="ECO:0000313" key="14">
    <source>
        <dbReference type="Proteomes" id="UP000594262"/>
    </source>
</evidence>
<dbReference type="EnsemblMetazoa" id="CLYHEMT019756.1">
    <property type="protein sequence ID" value="CLYHEMP019756.1"/>
    <property type="gene ID" value="CLYHEMG019756"/>
</dbReference>
<dbReference type="PANTHER" id="PTHR11690">
    <property type="entry name" value="AMILORIDE-SENSITIVE SODIUM CHANNEL-RELATED"/>
    <property type="match status" value="1"/>
</dbReference>
<evidence type="ECO:0000256" key="4">
    <source>
        <dbReference type="ARBA" id="ARBA00022692"/>
    </source>
</evidence>
<dbReference type="Pfam" id="PF00858">
    <property type="entry name" value="ASC"/>
    <property type="match status" value="1"/>
</dbReference>
<evidence type="ECO:0000256" key="5">
    <source>
        <dbReference type="ARBA" id="ARBA00022989"/>
    </source>
</evidence>
<dbReference type="GO" id="GO:0005886">
    <property type="term" value="C:plasma membrane"/>
    <property type="evidence" value="ECO:0007669"/>
    <property type="project" value="TreeGrafter"/>
</dbReference>
<accession>A0A7M6DP91</accession>
<keyword evidence="10 11" id="KW-0407">Ion channel</keyword>
<evidence type="ECO:0000256" key="2">
    <source>
        <dbReference type="ARBA" id="ARBA00022448"/>
    </source>
</evidence>
<dbReference type="Proteomes" id="UP000594262">
    <property type="component" value="Unplaced"/>
</dbReference>
<keyword evidence="14" id="KW-1185">Reference proteome</keyword>
<evidence type="ECO:0000256" key="8">
    <source>
        <dbReference type="ARBA" id="ARBA00023136"/>
    </source>
</evidence>
<evidence type="ECO:0000256" key="6">
    <source>
        <dbReference type="ARBA" id="ARBA00023053"/>
    </source>
</evidence>